<dbReference type="InterPro" id="IPR036354">
    <property type="entry name" value="Prot_inh_pot1_sf"/>
</dbReference>
<dbReference type="GO" id="GO:0004867">
    <property type="term" value="F:serine-type endopeptidase inhibitor activity"/>
    <property type="evidence" value="ECO:0007669"/>
    <property type="project" value="UniProtKB-KW"/>
</dbReference>
<proteinExistence type="inferred from homology"/>
<dbReference type="Proteomes" id="UP001642360">
    <property type="component" value="Unassembled WGS sequence"/>
</dbReference>
<name>A0ABC8UF51_9AQUA</name>
<comment type="caution">
    <text evidence="4">The sequence shown here is derived from an EMBL/GenBank/DDBJ whole genome shotgun (WGS) entry which is preliminary data.</text>
</comment>
<accession>A0ABC8UF51</accession>
<keyword evidence="3" id="KW-0722">Serine protease inhibitor</keyword>
<dbReference type="PROSITE" id="PS00285">
    <property type="entry name" value="POTATO_INHIBITOR"/>
    <property type="match status" value="1"/>
</dbReference>
<evidence type="ECO:0000313" key="4">
    <source>
        <dbReference type="EMBL" id="CAK9179536.1"/>
    </source>
</evidence>
<evidence type="ECO:0000256" key="3">
    <source>
        <dbReference type="ARBA" id="ARBA00022900"/>
    </source>
</evidence>
<dbReference type="InterPro" id="IPR000864">
    <property type="entry name" value="Prot_inh_pot1"/>
</dbReference>
<reference evidence="4 5" key="1">
    <citation type="submission" date="2024-02" db="EMBL/GenBank/DDBJ databases">
        <authorList>
            <person name="Vignale AGUSTIN F."/>
            <person name="Sosa J E."/>
            <person name="Modenutti C."/>
        </authorList>
    </citation>
    <scope>NUCLEOTIDE SEQUENCE [LARGE SCALE GENOMIC DNA]</scope>
</reference>
<keyword evidence="5" id="KW-1185">Reference proteome</keyword>
<dbReference type="Gene3D" id="3.30.10.10">
    <property type="entry name" value="Trypsin Inhibitor V, subunit A"/>
    <property type="match status" value="1"/>
</dbReference>
<evidence type="ECO:0000256" key="2">
    <source>
        <dbReference type="ARBA" id="ARBA00022690"/>
    </source>
</evidence>
<protein>
    <submittedName>
        <fullName evidence="4">Uncharacterized protein</fullName>
    </submittedName>
</protein>
<dbReference type="EMBL" id="CAUOFW020007532">
    <property type="protein sequence ID" value="CAK9179536.1"/>
    <property type="molecule type" value="Genomic_DNA"/>
</dbReference>
<evidence type="ECO:0000256" key="1">
    <source>
        <dbReference type="ARBA" id="ARBA00008210"/>
    </source>
</evidence>
<dbReference type="SUPFAM" id="SSF54654">
    <property type="entry name" value="CI-2 family of serine protease inhibitors"/>
    <property type="match status" value="1"/>
</dbReference>
<organism evidence="4 5">
    <name type="scientific">Ilex paraguariensis</name>
    <name type="common">yerba mate</name>
    <dbReference type="NCBI Taxonomy" id="185542"/>
    <lineage>
        <taxon>Eukaryota</taxon>
        <taxon>Viridiplantae</taxon>
        <taxon>Streptophyta</taxon>
        <taxon>Embryophyta</taxon>
        <taxon>Tracheophyta</taxon>
        <taxon>Spermatophyta</taxon>
        <taxon>Magnoliopsida</taxon>
        <taxon>eudicotyledons</taxon>
        <taxon>Gunneridae</taxon>
        <taxon>Pentapetalae</taxon>
        <taxon>asterids</taxon>
        <taxon>campanulids</taxon>
        <taxon>Aquifoliales</taxon>
        <taxon>Aquifoliaceae</taxon>
        <taxon>Ilex</taxon>
    </lineage>
</organism>
<keyword evidence="2" id="KW-0646">Protease inhibitor</keyword>
<dbReference type="Pfam" id="PF00280">
    <property type="entry name" value="potato_inhibit"/>
    <property type="match status" value="1"/>
</dbReference>
<gene>
    <name evidence="4" type="ORF">ILEXP_LOCUS49473</name>
</gene>
<comment type="similarity">
    <text evidence="1">Belongs to the protease inhibitor I13 (potato type I serine protease inhibitor) family.</text>
</comment>
<feature type="non-terminal residue" evidence="4">
    <location>
        <position position="1"/>
    </location>
</feature>
<evidence type="ECO:0000313" key="5">
    <source>
        <dbReference type="Proteomes" id="UP001642360"/>
    </source>
</evidence>
<dbReference type="AlphaFoldDB" id="A0ABC8UF51"/>
<sequence length="55" mass="5880">AYLGKTSWPELVGVKGETAAATIEKKNPFVTATIVQPSSQNFAAIMLTLLLTRMA</sequence>